<gene>
    <name evidence="1" type="ORF">FWK35_00001074</name>
</gene>
<reference evidence="1 2" key="1">
    <citation type="submission" date="2019-08" db="EMBL/GenBank/DDBJ databases">
        <title>Whole genome of Aphis craccivora.</title>
        <authorList>
            <person name="Voronova N.V."/>
            <person name="Shulinski R.S."/>
            <person name="Bandarenka Y.V."/>
            <person name="Zhorov D.G."/>
            <person name="Warner D."/>
        </authorList>
    </citation>
    <scope>NUCLEOTIDE SEQUENCE [LARGE SCALE GENOMIC DNA]</scope>
    <source>
        <strain evidence="1">180601</strain>
        <tissue evidence="1">Whole Body</tissue>
    </source>
</reference>
<evidence type="ECO:0000313" key="1">
    <source>
        <dbReference type="EMBL" id="KAF0773399.1"/>
    </source>
</evidence>
<proteinExistence type="predicted"/>
<protein>
    <submittedName>
        <fullName evidence="1">Uncharacterized protein</fullName>
    </submittedName>
</protein>
<comment type="caution">
    <text evidence="1">The sequence shown here is derived from an EMBL/GenBank/DDBJ whole genome shotgun (WGS) entry which is preliminary data.</text>
</comment>
<organism evidence="1 2">
    <name type="scientific">Aphis craccivora</name>
    <name type="common">Cowpea aphid</name>
    <dbReference type="NCBI Taxonomy" id="307492"/>
    <lineage>
        <taxon>Eukaryota</taxon>
        <taxon>Metazoa</taxon>
        <taxon>Ecdysozoa</taxon>
        <taxon>Arthropoda</taxon>
        <taxon>Hexapoda</taxon>
        <taxon>Insecta</taxon>
        <taxon>Pterygota</taxon>
        <taxon>Neoptera</taxon>
        <taxon>Paraneoptera</taxon>
        <taxon>Hemiptera</taxon>
        <taxon>Sternorrhyncha</taxon>
        <taxon>Aphidomorpha</taxon>
        <taxon>Aphidoidea</taxon>
        <taxon>Aphididae</taxon>
        <taxon>Aphidini</taxon>
        <taxon>Aphis</taxon>
        <taxon>Aphis</taxon>
    </lineage>
</organism>
<dbReference type="AlphaFoldDB" id="A0A6G0ZQ31"/>
<accession>A0A6G0ZQ31</accession>
<name>A0A6G0ZQ31_APHCR</name>
<keyword evidence="2" id="KW-1185">Reference proteome</keyword>
<dbReference type="Proteomes" id="UP000478052">
    <property type="component" value="Unassembled WGS sequence"/>
</dbReference>
<dbReference type="EMBL" id="VUJU01000064">
    <property type="protein sequence ID" value="KAF0773399.1"/>
    <property type="molecule type" value="Genomic_DNA"/>
</dbReference>
<evidence type="ECO:0000313" key="2">
    <source>
        <dbReference type="Proteomes" id="UP000478052"/>
    </source>
</evidence>
<sequence length="85" mass="9786">MYVTEYYKTKICGHNGQNVCTTHRNHGRIFFWRKETQTGVPRLKLLIGLLLVTSDIYLLADVKCFVVRGAGLWLCPIFISMVHTV</sequence>